<dbReference type="Proteomes" id="UP001176940">
    <property type="component" value="Unassembled WGS sequence"/>
</dbReference>
<accession>A0ABN9L1I1</accession>
<dbReference type="PANTHER" id="PTHR45905">
    <property type="entry name" value="GOLGI-LOCALIZED, GAMMA-ADAPTIN EAR CONTAINING, ARF BINDING PROTEIN"/>
    <property type="match status" value="1"/>
</dbReference>
<dbReference type="PANTHER" id="PTHR45905:SF1">
    <property type="entry name" value="GOLGI-LOCALIZED, GAMMA-ADAPTIN EAR CONTAINING, ARF BINDING PROTEIN"/>
    <property type="match status" value="1"/>
</dbReference>
<organism evidence="8 9">
    <name type="scientific">Ranitomeya imitator</name>
    <name type="common">mimic poison frog</name>
    <dbReference type="NCBI Taxonomy" id="111125"/>
    <lineage>
        <taxon>Eukaryota</taxon>
        <taxon>Metazoa</taxon>
        <taxon>Chordata</taxon>
        <taxon>Craniata</taxon>
        <taxon>Vertebrata</taxon>
        <taxon>Euteleostomi</taxon>
        <taxon>Amphibia</taxon>
        <taxon>Batrachia</taxon>
        <taxon>Anura</taxon>
        <taxon>Neobatrachia</taxon>
        <taxon>Hyloidea</taxon>
        <taxon>Dendrobatidae</taxon>
        <taxon>Dendrobatinae</taxon>
        <taxon>Ranitomeya</taxon>
    </lineage>
</organism>
<evidence type="ECO:0000259" key="7">
    <source>
        <dbReference type="PROSITE" id="PS50180"/>
    </source>
</evidence>
<evidence type="ECO:0000256" key="1">
    <source>
        <dbReference type="ARBA" id="ARBA00004481"/>
    </source>
</evidence>
<comment type="subcellular location">
    <subcellularLocation>
        <location evidence="1">Endosome membrane</location>
        <topology evidence="1">Peripheral membrane protein</topology>
    </subcellularLocation>
    <subcellularLocation>
        <location evidence="2">Golgi apparatus</location>
    </subcellularLocation>
</comment>
<evidence type="ECO:0000256" key="2">
    <source>
        <dbReference type="ARBA" id="ARBA00004555"/>
    </source>
</evidence>
<evidence type="ECO:0000256" key="6">
    <source>
        <dbReference type="SAM" id="MobiDB-lite"/>
    </source>
</evidence>
<dbReference type="InterPro" id="IPR027422">
    <property type="entry name" value="GGA1-3"/>
</dbReference>
<evidence type="ECO:0000256" key="3">
    <source>
        <dbReference type="ARBA" id="ARBA00022448"/>
    </source>
</evidence>
<gene>
    <name evidence="8" type="ORF">RIMI_LOCUS4457808</name>
</gene>
<feature type="region of interest" description="Disordered" evidence="6">
    <location>
        <begin position="1"/>
        <end position="36"/>
    </location>
</feature>
<reference evidence="8" key="1">
    <citation type="submission" date="2023-07" db="EMBL/GenBank/DDBJ databases">
        <authorList>
            <person name="Stuckert A."/>
        </authorList>
    </citation>
    <scope>NUCLEOTIDE SEQUENCE</scope>
</reference>
<feature type="domain" description="GAE" evidence="7">
    <location>
        <begin position="84"/>
        <end position="199"/>
    </location>
</feature>
<dbReference type="Gene3D" id="2.60.40.1230">
    <property type="match status" value="1"/>
</dbReference>
<dbReference type="InterPro" id="IPR008152">
    <property type="entry name" value="Clathrin_a/b/g-adaptin_app_Ig"/>
</dbReference>
<dbReference type="InterPro" id="IPR008153">
    <property type="entry name" value="GAE_dom"/>
</dbReference>
<protein>
    <recommendedName>
        <fullName evidence="7">GAE domain-containing protein</fullName>
    </recommendedName>
</protein>
<proteinExistence type="predicted"/>
<evidence type="ECO:0000313" key="9">
    <source>
        <dbReference type="Proteomes" id="UP001176940"/>
    </source>
</evidence>
<keyword evidence="3" id="KW-0813">Transport</keyword>
<evidence type="ECO:0000256" key="5">
    <source>
        <dbReference type="ARBA" id="ARBA00023034"/>
    </source>
</evidence>
<name>A0ABN9L1I1_9NEOB</name>
<dbReference type="SMART" id="SM00809">
    <property type="entry name" value="Alpha_adaptinC2"/>
    <property type="match status" value="1"/>
</dbReference>
<keyword evidence="9" id="KW-1185">Reference proteome</keyword>
<evidence type="ECO:0000256" key="4">
    <source>
        <dbReference type="ARBA" id="ARBA00022927"/>
    </source>
</evidence>
<feature type="compositionally biased region" description="Polar residues" evidence="6">
    <location>
        <begin position="24"/>
        <end position="36"/>
    </location>
</feature>
<comment type="caution">
    <text evidence="8">The sequence shown here is derived from an EMBL/GenBank/DDBJ whole genome shotgun (WGS) entry which is preliminary data.</text>
</comment>
<dbReference type="SUPFAM" id="SSF49348">
    <property type="entry name" value="Clathrin adaptor appendage domain"/>
    <property type="match status" value="1"/>
</dbReference>
<keyword evidence="4" id="KW-0653">Protein transport</keyword>
<dbReference type="InterPro" id="IPR013041">
    <property type="entry name" value="Clathrin_app_Ig-like_sf"/>
</dbReference>
<keyword evidence="5" id="KW-0333">Golgi apparatus</keyword>
<dbReference type="EMBL" id="CAUEEQ010007179">
    <property type="protein sequence ID" value="CAJ0930738.1"/>
    <property type="molecule type" value="Genomic_DNA"/>
</dbReference>
<dbReference type="Pfam" id="PF02883">
    <property type="entry name" value="Alpha_adaptinC2"/>
    <property type="match status" value="1"/>
</dbReference>
<sequence length="204" mass="21582">MPLAEKSTLAETETCIGEVKENSDSQSKSTPSISQPVSHVTDLLGLLEESTDSTPVTLGISSINQNVPNGGSLLDLLDETPNPAAPLPLVAYNNNGLLVEFSFVRPPSSPALLVINSCATNSSSSDISDFQLQAAVPKNVQIQLQAPSGSSLPASGGGSVTQSLRILNPQKVPLRMRLRLSFTHNGHLVQEISEVNNFPAEAWQ</sequence>
<dbReference type="PROSITE" id="PS50180">
    <property type="entry name" value="GAE"/>
    <property type="match status" value="1"/>
</dbReference>
<evidence type="ECO:0000313" key="8">
    <source>
        <dbReference type="EMBL" id="CAJ0930738.1"/>
    </source>
</evidence>